<dbReference type="Pfam" id="PF09324">
    <property type="entry name" value="Sec7-like_HDS"/>
    <property type="match status" value="1"/>
</dbReference>
<dbReference type="PANTHER" id="PTHR10663">
    <property type="entry name" value="GUANYL-NUCLEOTIDE EXCHANGE FACTOR"/>
    <property type="match status" value="1"/>
</dbReference>
<dbReference type="InterPro" id="IPR000904">
    <property type="entry name" value="Sec7_dom"/>
</dbReference>
<feature type="compositionally biased region" description="Basic and acidic residues" evidence="3">
    <location>
        <begin position="130"/>
        <end position="141"/>
    </location>
</feature>
<dbReference type="InterPro" id="IPR015403">
    <property type="entry name" value="Mon2/Sec7/BIG1-like_HDS"/>
</dbReference>
<dbReference type="PROSITE" id="PS50190">
    <property type="entry name" value="SEC7"/>
    <property type="match status" value="1"/>
</dbReference>
<feature type="region of interest" description="Disordered" evidence="3">
    <location>
        <begin position="1351"/>
        <end position="1371"/>
    </location>
</feature>
<dbReference type="GO" id="GO:0005794">
    <property type="term" value="C:Golgi apparatus"/>
    <property type="evidence" value="ECO:0007669"/>
    <property type="project" value="UniProtKB-ARBA"/>
</dbReference>
<dbReference type="PANTHER" id="PTHR10663:SF375">
    <property type="entry name" value="LD29171P"/>
    <property type="match status" value="1"/>
</dbReference>
<evidence type="ECO:0000259" key="4">
    <source>
        <dbReference type="PROSITE" id="PS50190"/>
    </source>
</evidence>
<feature type="compositionally biased region" description="Polar residues" evidence="3">
    <location>
        <begin position="16"/>
        <end position="33"/>
    </location>
</feature>
<dbReference type="SMART" id="SM00222">
    <property type="entry name" value="Sec7"/>
    <property type="match status" value="1"/>
</dbReference>
<dbReference type="GO" id="GO:0005085">
    <property type="term" value="F:guanyl-nucleotide exchange factor activity"/>
    <property type="evidence" value="ECO:0007669"/>
    <property type="project" value="InterPro"/>
</dbReference>
<dbReference type="InterPro" id="IPR035999">
    <property type="entry name" value="Sec7_dom_sf"/>
</dbReference>
<dbReference type="InterPro" id="IPR046455">
    <property type="entry name" value="Sec7/BIG1-like_C"/>
</dbReference>
<dbReference type="FunFam" id="1.10.1000.11:FF:000003">
    <property type="entry name" value="Brefeldin A-inhibited guanine nucleotide-exchange protein 1"/>
    <property type="match status" value="1"/>
</dbReference>
<feature type="domain" description="SEC7" evidence="4">
    <location>
        <begin position="909"/>
        <end position="1102"/>
    </location>
</feature>
<name>A0A2T9YPR7_9FUNG</name>
<reference evidence="5 6" key="1">
    <citation type="journal article" date="2018" name="MBio">
        <title>Comparative Genomics Reveals the Core Gene Toolbox for the Fungus-Insect Symbiosis.</title>
        <authorList>
            <person name="Wang Y."/>
            <person name="Stata M."/>
            <person name="Wang W."/>
            <person name="Stajich J.E."/>
            <person name="White M.M."/>
            <person name="Moncalvo J.M."/>
        </authorList>
    </citation>
    <scope>NUCLEOTIDE SEQUENCE [LARGE SCALE GENOMIC DNA]</scope>
    <source>
        <strain evidence="5 6">SWE-8-4</strain>
    </source>
</reference>
<feature type="compositionally biased region" description="Polar residues" evidence="3">
    <location>
        <begin position="369"/>
        <end position="379"/>
    </location>
</feature>
<feature type="compositionally biased region" description="Low complexity" evidence="3">
    <location>
        <begin position="117"/>
        <end position="129"/>
    </location>
</feature>
<dbReference type="InterPro" id="IPR032691">
    <property type="entry name" value="Mon2/Sec7/BIG1-like_HUS"/>
</dbReference>
<dbReference type="InterPro" id="IPR023394">
    <property type="entry name" value="Sec7_C_sf"/>
</dbReference>
<evidence type="ECO:0000256" key="1">
    <source>
        <dbReference type="ARBA" id="ARBA00004496"/>
    </source>
</evidence>
<dbReference type="EMBL" id="MBFR01000096">
    <property type="protein sequence ID" value="PVU94291.1"/>
    <property type="molecule type" value="Genomic_DNA"/>
</dbReference>
<comment type="caution">
    <text evidence="5">The sequence shown here is derived from an EMBL/GenBank/DDBJ whole genome shotgun (WGS) entry which is preliminary data.</text>
</comment>
<dbReference type="STRING" id="133385.A0A2T9YPR7"/>
<sequence>MSTPKDSLPEQFPNLEATTPNVPQPQDKTDLTSPKTLHIELEPDDSNTTLHVSSPDQAITVESFFDNAKNTLTPSQLSEISIPDNVLSSQNSLELLSESNPELSLDSVTPMSQLEKSNSSNSNSSNDSNEILKEPTDKDEQNFQLDSSKKPSLSSLVFIISSMKRLLSTKEVNKSNKPILTKGLDILENKLKDSTEVQDKYITWEQATALLEGLELISEPPNTSSATIILVLDIIEKLVSFEILKKLPETIQNTQEQESSQTEKKNTKKKPWRSILTDFSDRLIKITCKGFTGSSTSYDLQLQIVKTVLTMILSPELKIHQDSLLRAVRSVVNIHLLSYNSPNEAISEAALLQIINTICKRAQAQFYNQSPHSESSTNDEVLDESNPKTIPSKNEPITSHTVNNDDDLLNDIEARDVFLVFWALSKLSMRKNDDVYSDLKKFSERSRFISLLLMRVMLKDYHDIFTNLFLFIKSSSDDYNSSLRLSASLSRNISSNQSTPLSKSETPTKKDCDYSLDTSKDVDGATLELHAAVETALKHTPELTSNLNTDTANNNTEKQNYYTVPLIIVIKQYLSLSLSRNLVSTNLAVLGISLEIFELIFIHLRNYLKQEIEVLMKEIIFPIMSMKHAGSLPQRIILMRTLCRILLNPALVVELYLNYDCDPNSQVQIFQQLTEQLCKTSCAKVDFSKNTGGSGMWEAWVNMPTAYQEAIEDNLWKMVQQIKSVFRSGSTKFNLGSDLSTNSSLEPFINSSLSFDFLANSSCITIDQGILSMSLSSNDNIKKYGYSQRASNSNLNSSAENKPKNAIYAESDEYILRQLALNALCYMLQSMYIWSNQDITKELAIDQIESSQAKVSIEENNISDEYEENKVNLVTKSFSKVSMSRSSSHNTRQMGINVIQSQDDANLQQLQANKLRKERFAKAIAAFNWKPKKGMAELINEGFIPSENPEDVANSLVRFSQEGLLNKAVLGEYLGEGDSYNIEVMHKYVDVLHFQKMSFTDALRLFLQGFRLPGEAQKIDRFMLKFAERYVGDNQGEDIFSNADAAYVLAYSTIMLNTDQHNNQVKNRMTKEEFIQNNRGINNGGNIKKEFLETIFDEINANEIKLKDDPLDKNSAESKFTTHSDDGSLFFLELWRRRQSDGKLIHLMNEHSAKMANQSEQKIKAITKTQEKQNGSKKFWFLEESKYTKATRIEHVSSMFATIWPPVLAALSLPLQSTSDPRAIFSCLIALQSCIALSCRFKLTLERAAFITTLSKFTILGNLNDISYKQAEATRAFLEISLSGPDIGDGLEEDWIYTLQCISLLDRLRLLMGSVPNAVANSSTFHTKDYTLSESEKYYEDQKYDKNKSLDLNLSKTPKNNNKKPPSKNTHISSYMYDISKLSVTKAKLSKLEPYFQMLDIVVDKIFSSSILLSGKGIVDFVKALTFVTLEEIDYSFATSSSNPVIALVGEDIRKESINNDPSNRPNSYDANSYIQDFKNIEDYHNSLQEHKNISNDNISLDFNSKSSSDKPRASLNINKSTSSIFANYKSRTLNNFAFNDHAFLRVNNSSSISDNSPRLYMLTRIVEIVYYNMDRIKFEWSKIWVILGDLFDRAGSYPDTRVAEYTLDSLRQLSSKFLELNELSHFQFQKQFLRPFVTVLDHQSNLCAVSNGHTVNVGDRFVKDMVLKCIKQLVKTKSKQLRSGWRSVLTISRIAATDFDDKIAELGFELSTLSSDAIIQLILSNNITVDSNESELFSELIICLSTFSFNSNRPKLALNAVDLMSQIADSITLLDIKTNKINENISKHFKVLLKSLHQVVLNSDDLEIRSLALEKCYFVAKSKAKEFDANLWDFFFKEIGFVLFSDIQGGYILSSKYTKSDDIELWVSTTLVKAIRLMIALFVYSFENSIDISNHLDSLFDLLRTCICQQNETLSRIGAASLQDFVEKCYFYFSCHSKNRIVNLFTELLGFSQPELLFEIGSKNQTSNFKSSDDLYYKITLKCVLQLQLINSIADLFVSSAFSQQVEHTINNQAALLNSKNKVLNSDLFGIDLKENFITSPVLTYFSNKDFLSLLDSLNQSRLFAHRFNSNLAVRRRLVERGVTPQLPSLLKQETSSSLVIILLLEKIYFYYIKPDILIFDASKKISNDHFNRDDVLISEYLEPLESRLSNLFLTIFVSYNFSSSALLGPKANVKSFIPWPRSFAESELLDLKLFSKEKSNIGEQILTFEKHEINDKLQNANTNKIPINTQIDTTTINKTQNSDAINPNLEDVGGIDNDTMQSVQHSLDESTYNLSTTIETKISEAELSLDTSNAHLETQSIDSKIKKNSPELSDSNTSNLSNLGDVISISDNHRYAWRRCIFAAVSFLAKVYLHDKTRFKILIKPIFNEILKALSTAFNSGDNLILAHIQFFLACVSSAYEISDNSLCFV</sequence>
<dbReference type="Pfam" id="PF01369">
    <property type="entry name" value="Sec7"/>
    <property type="match status" value="1"/>
</dbReference>
<feature type="region of interest" description="Disordered" evidence="3">
    <location>
        <begin position="369"/>
        <end position="401"/>
    </location>
</feature>
<evidence type="ECO:0000313" key="6">
    <source>
        <dbReference type="Proteomes" id="UP000245383"/>
    </source>
</evidence>
<keyword evidence="6" id="KW-1185">Reference proteome</keyword>
<proteinExistence type="predicted"/>
<dbReference type="Proteomes" id="UP000245383">
    <property type="component" value="Unassembled WGS sequence"/>
</dbReference>
<keyword evidence="2" id="KW-0963">Cytoplasm</keyword>
<gene>
    <name evidence="5" type="ORF">BB561_002643</name>
</gene>
<feature type="region of interest" description="Disordered" evidence="3">
    <location>
        <begin position="110"/>
        <end position="147"/>
    </location>
</feature>
<dbReference type="Pfam" id="PF20252">
    <property type="entry name" value="BIG2_C"/>
    <property type="match status" value="1"/>
</dbReference>
<dbReference type="CDD" id="cd00171">
    <property type="entry name" value="Sec7"/>
    <property type="match status" value="1"/>
</dbReference>
<dbReference type="SUPFAM" id="SSF48425">
    <property type="entry name" value="Sec7 domain"/>
    <property type="match status" value="1"/>
</dbReference>
<dbReference type="Gene3D" id="1.10.1000.11">
    <property type="entry name" value="Arf Nucleotide-binding Site Opener,domain 2"/>
    <property type="match status" value="1"/>
</dbReference>
<feature type="compositionally biased region" description="Polar residues" evidence="3">
    <location>
        <begin position="387"/>
        <end position="401"/>
    </location>
</feature>
<organism evidence="5 6">
    <name type="scientific">Smittium simulii</name>
    <dbReference type="NCBI Taxonomy" id="133385"/>
    <lineage>
        <taxon>Eukaryota</taxon>
        <taxon>Fungi</taxon>
        <taxon>Fungi incertae sedis</taxon>
        <taxon>Zoopagomycota</taxon>
        <taxon>Kickxellomycotina</taxon>
        <taxon>Harpellomycetes</taxon>
        <taxon>Harpellales</taxon>
        <taxon>Legeriomycetaceae</taxon>
        <taxon>Smittium</taxon>
    </lineage>
</organism>
<dbReference type="Pfam" id="PF12783">
    <property type="entry name" value="Sec7-like_HUS"/>
    <property type="match status" value="1"/>
</dbReference>
<protein>
    <recommendedName>
        <fullName evidence="4">SEC7 domain-containing protein</fullName>
    </recommendedName>
</protein>
<evidence type="ECO:0000256" key="3">
    <source>
        <dbReference type="SAM" id="MobiDB-lite"/>
    </source>
</evidence>
<feature type="region of interest" description="Disordered" evidence="3">
    <location>
        <begin position="1"/>
        <end position="33"/>
    </location>
</feature>
<evidence type="ECO:0000256" key="2">
    <source>
        <dbReference type="ARBA" id="ARBA00022490"/>
    </source>
</evidence>
<dbReference type="GO" id="GO:0032012">
    <property type="term" value="P:regulation of ARF protein signal transduction"/>
    <property type="evidence" value="ECO:0007669"/>
    <property type="project" value="InterPro"/>
</dbReference>
<evidence type="ECO:0000313" key="5">
    <source>
        <dbReference type="EMBL" id="PVU94291.1"/>
    </source>
</evidence>
<dbReference type="Gene3D" id="1.10.220.20">
    <property type="match status" value="1"/>
</dbReference>
<accession>A0A2T9YPR7</accession>
<dbReference type="OrthoDB" id="18431at2759"/>
<comment type="subcellular location">
    <subcellularLocation>
        <location evidence="1">Cytoplasm</location>
    </subcellularLocation>
</comment>